<protein>
    <submittedName>
        <fullName evidence="1">Uncharacterized protein</fullName>
    </submittedName>
</protein>
<dbReference type="OrthoDB" id="10631087at2759"/>
<sequence>MQNQLREGLHLHPHFAPHSWLLLIQHPNLYPFLCTPGAQPPWALALIVGETLSSVLVSMPLEDLSMMAQLITSAGNCQRTNQALIGTNVSMLLMAVLFFTY</sequence>
<dbReference type="EMBL" id="MU154582">
    <property type="protein sequence ID" value="KAF9493666.1"/>
    <property type="molecule type" value="Genomic_DNA"/>
</dbReference>
<dbReference type="AlphaFoldDB" id="A0A9P5ZXR4"/>
<organism evidence="1 2">
    <name type="scientific">Pleurotus eryngii</name>
    <name type="common">Boletus of the steppes</name>
    <dbReference type="NCBI Taxonomy" id="5323"/>
    <lineage>
        <taxon>Eukaryota</taxon>
        <taxon>Fungi</taxon>
        <taxon>Dikarya</taxon>
        <taxon>Basidiomycota</taxon>
        <taxon>Agaricomycotina</taxon>
        <taxon>Agaricomycetes</taxon>
        <taxon>Agaricomycetidae</taxon>
        <taxon>Agaricales</taxon>
        <taxon>Pleurotineae</taxon>
        <taxon>Pleurotaceae</taxon>
        <taxon>Pleurotus</taxon>
    </lineage>
</organism>
<comment type="caution">
    <text evidence="1">The sequence shown here is derived from an EMBL/GenBank/DDBJ whole genome shotgun (WGS) entry which is preliminary data.</text>
</comment>
<dbReference type="Proteomes" id="UP000807025">
    <property type="component" value="Unassembled WGS sequence"/>
</dbReference>
<evidence type="ECO:0000313" key="2">
    <source>
        <dbReference type="Proteomes" id="UP000807025"/>
    </source>
</evidence>
<keyword evidence="2" id="KW-1185">Reference proteome</keyword>
<name>A0A9P5ZXR4_PLEER</name>
<proteinExistence type="predicted"/>
<evidence type="ECO:0000313" key="1">
    <source>
        <dbReference type="EMBL" id="KAF9493666.1"/>
    </source>
</evidence>
<gene>
    <name evidence="1" type="ORF">BDN71DRAFT_1064377</name>
</gene>
<reference evidence="1" key="1">
    <citation type="submission" date="2020-11" db="EMBL/GenBank/DDBJ databases">
        <authorList>
            <consortium name="DOE Joint Genome Institute"/>
            <person name="Ahrendt S."/>
            <person name="Riley R."/>
            <person name="Andreopoulos W."/>
            <person name="Labutti K."/>
            <person name="Pangilinan J."/>
            <person name="Ruiz-Duenas F.J."/>
            <person name="Barrasa J.M."/>
            <person name="Sanchez-Garcia M."/>
            <person name="Camarero S."/>
            <person name="Miyauchi S."/>
            <person name="Serrano A."/>
            <person name="Linde D."/>
            <person name="Babiker R."/>
            <person name="Drula E."/>
            <person name="Ayuso-Fernandez I."/>
            <person name="Pacheco R."/>
            <person name="Padilla G."/>
            <person name="Ferreira P."/>
            <person name="Barriuso J."/>
            <person name="Kellner H."/>
            <person name="Castanera R."/>
            <person name="Alfaro M."/>
            <person name="Ramirez L."/>
            <person name="Pisabarro A.G."/>
            <person name="Kuo A."/>
            <person name="Tritt A."/>
            <person name="Lipzen A."/>
            <person name="He G."/>
            <person name="Yan M."/>
            <person name="Ng V."/>
            <person name="Cullen D."/>
            <person name="Martin F."/>
            <person name="Rosso M.-N."/>
            <person name="Henrissat B."/>
            <person name="Hibbett D."/>
            <person name="Martinez A.T."/>
            <person name="Grigoriev I.V."/>
        </authorList>
    </citation>
    <scope>NUCLEOTIDE SEQUENCE</scope>
    <source>
        <strain evidence="1">ATCC 90797</strain>
    </source>
</reference>
<accession>A0A9P5ZXR4</accession>